<name>A0ABN5VW22_9ACTN</name>
<dbReference type="Proteomes" id="UP001321542">
    <property type="component" value="Chromosome"/>
</dbReference>
<evidence type="ECO:0000313" key="2">
    <source>
        <dbReference type="Proteomes" id="UP001321542"/>
    </source>
</evidence>
<protein>
    <submittedName>
        <fullName evidence="1">Uncharacterized protein</fullName>
    </submittedName>
</protein>
<keyword evidence="2" id="KW-1185">Reference proteome</keyword>
<sequence length="75" mass="8035">MAASPPPTIDAAWLRELCLASGADDATAASLDHLDLAGERGHALAALPGARSLISLAVRMNRDNTRSRIRPRWFV</sequence>
<reference evidence="1 2" key="1">
    <citation type="journal article" date="2010" name="ChemBioChem">
        <title>Cloning and characterization of the biosynthetic gene cluster of 16-membered macrolide antibiotic FD-891: involvement of a dual functional cytochrome P450 monooxygenase catalyzing epoxidation and hydroxylation.</title>
        <authorList>
            <person name="Kudo F."/>
            <person name="Motegi A."/>
            <person name="Mizoue K."/>
            <person name="Eguchi T."/>
        </authorList>
    </citation>
    <scope>NUCLEOTIDE SEQUENCE [LARGE SCALE GENOMIC DNA]</scope>
    <source>
        <strain evidence="1 2">A-8890</strain>
    </source>
</reference>
<dbReference type="EMBL" id="AP018448">
    <property type="protein sequence ID" value="BBC37677.1"/>
    <property type="molecule type" value="Genomic_DNA"/>
</dbReference>
<proteinExistence type="predicted"/>
<reference evidence="1 2" key="2">
    <citation type="journal article" date="2023" name="ChemBioChem">
        <title>Acyltransferase Domain Exchange between Two Independent Type I Polyketide Synthases in the Same Producer Strain of Macrolide Antibiotics.</title>
        <authorList>
            <person name="Kudo F."/>
            <person name="Kishikawa K."/>
            <person name="Tsuboi K."/>
            <person name="Kido T."/>
            <person name="Usui T."/>
            <person name="Hashimoto J."/>
            <person name="Shin-Ya K."/>
            <person name="Miyanaga A."/>
            <person name="Eguchi T."/>
        </authorList>
    </citation>
    <scope>NUCLEOTIDE SEQUENCE [LARGE SCALE GENOMIC DNA]</scope>
    <source>
        <strain evidence="1 2">A-8890</strain>
    </source>
</reference>
<gene>
    <name evidence="1" type="ORF">SGFS_089710</name>
</gene>
<organism evidence="1 2">
    <name type="scientific">Streptomyces graminofaciens</name>
    <dbReference type="NCBI Taxonomy" id="68212"/>
    <lineage>
        <taxon>Bacteria</taxon>
        <taxon>Bacillati</taxon>
        <taxon>Actinomycetota</taxon>
        <taxon>Actinomycetes</taxon>
        <taxon>Kitasatosporales</taxon>
        <taxon>Streptomycetaceae</taxon>
        <taxon>Streptomyces</taxon>
    </lineage>
</organism>
<evidence type="ECO:0000313" key="1">
    <source>
        <dbReference type="EMBL" id="BBC37677.1"/>
    </source>
</evidence>
<accession>A0ABN5VW22</accession>